<accession>A0ABN3RJN1</accession>
<keyword evidence="2" id="KW-1185">Reference proteome</keyword>
<organism evidence="1 2">
    <name type="scientific">Nonomuraea recticatena</name>
    <dbReference type="NCBI Taxonomy" id="46178"/>
    <lineage>
        <taxon>Bacteria</taxon>
        <taxon>Bacillati</taxon>
        <taxon>Actinomycetota</taxon>
        <taxon>Actinomycetes</taxon>
        <taxon>Streptosporangiales</taxon>
        <taxon>Streptosporangiaceae</taxon>
        <taxon>Nonomuraea</taxon>
    </lineage>
</organism>
<dbReference type="RefSeq" id="WP_346145567.1">
    <property type="nucleotide sequence ID" value="NZ_BAAATE010000004.1"/>
</dbReference>
<proteinExistence type="predicted"/>
<evidence type="ECO:0000313" key="1">
    <source>
        <dbReference type="EMBL" id="GAA2653737.1"/>
    </source>
</evidence>
<sequence length="95" mass="10747">MTVDEALARLREELETAGVPTEDRDVWYLTEEPFLSLAPGLVVFVGVRRGVRWPMKNGQWRELPLDRLSEAAALIAPLYRERMSGAERAPQAEPV</sequence>
<evidence type="ECO:0000313" key="2">
    <source>
        <dbReference type="Proteomes" id="UP001501666"/>
    </source>
</evidence>
<dbReference type="Proteomes" id="UP001501666">
    <property type="component" value="Unassembled WGS sequence"/>
</dbReference>
<protein>
    <submittedName>
        <fullName evidence="1">Uncharacterized protein</fullName>
    </submittedName>
</protein>
<dbReference type="EMBL" id="BAAATE010000004">
    <property type="protein sequence ID" value="GAA2653737.1"/>
    <property type="molecule type" value="Genomic_DNA"/>
</dbReference>
<name>A0ABN3RJN1_9ACTN</name>
<comment type="caution">
    <text evidence="1">The sequence shown here is derived from an EMBL/GenBank/DDBJ whole genome shotgun (WGS) entry which is preliminary data.</text>
</comment>
<gene>
    <name evidence="1" type="ORF">GCM10010412_022080</name>
</gene>
<reference evidence="1 2" key="1">
    <citation type="journal article" date="2019" name="Int. J. Syst. Evol. Microbiol.">
        <title>The Global Catalogue of Microorganisms (GCM) 10K type strain sequencing project: providing services to taxonomists for standard genome sequencing and annotation.</title>
        <authorList>
            <consortium name="The Broad Institute Genomics Platform"/>
            <consortium name="The Broad Institute Genome Sequencing Center for Infectious Disease"/>
            <person name="Wu L."/>
            <person name="Ma J."/>
        </authorList>
    </citation>
    <scope>NUCLEOTIDE SEQUENCE [LARGE SCALE GENOMIC DNA]</scope>
    <source>
        <strain evidence="1 2">JCM 6835</strain>
    </source>
</reference>